<reference evidence="1 2" key="1">
    <citation type="submission" date="2021-03" db="EMBL/GenBank/DDBJ databases">
        <authorList>
            <person name="Kanchanasin P."/>
            <person name="Saeng-In P."/>
            <person name="Phongsopitanun W."/>
            <person name="Yuki M."/>
            <person name="Kudo T."/>
            <person name="Ohkuma M."/>
            <person name="Tanasupawat S."/>
        </authorList>
    </citation>
    <scope>NUCLEOTIDE SEQUENCE [LARGE SCALE GENOMIC DNA]</scope>
    <source>
        <strain evidence="1 2">L46</strain>
    </source>
</reference>
<name>A0ABS3RFE2_9ACTN</name>
<dbReference type="Proteomes" id="UP000666915">
    <property type="component" value="Unassembled WGS sequence"/>
</dbReference>
<sequence length="47" mass="4542">MLIARDRRGVLVLVASMGVVMAAGAVASAVAAVSSDGGTWGTPPCGL</sequence>
<organism evidence="1 2">
    <name type="scientific">Actinomadura nitritigenes</name>
    <dbReference type="NCBI Taxonomy" id="134602"/>
    <lineage>
        <taxon>Bacteria</taxon>
        <taxon>Bacillati</taxon>
        <taxon>Actinomycetota</taxon>
        <taxon>Actinomycetes</taxon>
        <taxon>Streptosporangiales</taxon>
        <taxon>Thermomonosporaceae</taxon>
        <taxon>Actinomadura</taxon>
    </lineage>
</organism>
<evidence type="ECO:0000313" key="2">
    <source>
        <dbReference type="Proteomes" id="UP000666915"/>
    </source>
</evidence>
<gene>
    <name evidence="1" type="ORF">J4557_42925</name>
</gene>
<keyword evidence="2" id="KW-1185">Reference proteome</keyword>
<dbReference type="RefSeq" id="WP_208272587.1">
    <property type="nucleotide sequence ID" value="NZ_BAAAGM010000075.1"/>
</dbReference>
<dbReference type="EMBL" id="JAGEOK010000044">
    <property type="protein sequence ID" value="MBO2444294.1"/>
    <property type="molecule type" value="Genomic_DNA"/>
</dbReference>
<accession>A0ABS3RFE2</accession>
<comment type="caution">
    <text evidence="1">The sequence shown here is derived from an EMBL/GenBank/DDBJ whole genome shotgun (WGS) entry which is preliminary data.</text>
</comment>
<protein>
    <submittedName>
        <fullName evidence="1">Uncharacterized protein</fullName>
    </submittedName>
</protein>
<evidence type="ECO:0000313" key="1">
    <source>
        <dbReference type="EMBL" id="MBO2444294.1"/>
    </source>
</evidence>
<proteinExistence type="predicted"/>